<dbReference type="PANTHER" id="PTHR10760">
    <property type="entry name" value="TORSIN"/>
    <property type="match status" value="1"/>
</dbReference>
<sequence>KVFGQHLAIQIVLRVPSANTYSRWPRKPLVMSFHGRTGTGKSFVSSIVAENLYQLNIPRRRFVHHFSTVLHFPHLSHVQLGKEQLQNWIRGNVSACPRSLFIFSEMDQMPHGLTDSIMPFLGYHEEIDGIYYGKAIFLFLKKGKPKAKRELQSHRICRDKGKDVPVKKLQSLLSEEIFRNRNSGFFHSQLTQRNLIDYFIPFLPLKCKHVRECVREELCVQGHPEDEDLVAEIALATTDYPSEERLYSSKGCKTVASRVTL</sequence>
<dbReference type="GO" id="GO:0019894">
    <property type="term" value="F:kinesin binding"/>
    <property type="evidence" value="ECO:0007669"/>
    <property type="project" value="TreeGrafter"/>
</dbReference>
<dbReference type="InterPro" id="IPR049337">
    <property type="entry name" value="TOR1A_C"/>
</dbReference>
<dbReference type="Proteomes" id="UP000053286">
    <property type="component" value="Unassembled WGS sequence"/>
</dbReference>
<proteinExistence type="inferred from homology"/>
<dbReference type="Pfam" id="PF06309">
    <property type="entry name" value="Torsin"/>
    <property type="match status" value="1"/>
</dbReference>
<dbReference type="GO" id="GO:0045202">
    <property type="term" value="C:synapse"/>
    <property type="evidence" value="ECO:0007669"/>
    <property type="project" value="UniProtKB-SubCell"/>
</dbReference>
<dbReference type="SUPFAM" id="SSF52540">
    <property type="entry name" value="P-loop containing nucleoside triphosphate hydrolases"/>
    <property type="match status" value="1"/>
</dbReference>
<dbReference type="GO" id="GO:0031965">
    <property type="term" value="C:nuclear membrane"/>
    <property type="evidence" value="ECO:0007669"/>
    <property type="project" value="UniProtKB-SubCell"/>
</dbReference>
<evidence type="ECO:0000256" key="6">
    <source>
        <dbReference type="ARBA" id="ARBA00013611"/>
    </source>
</evidence>
<dbReference type="GO" id="GO:0071763">
    <property type="term" value="P:nuclear membrane organization"/>
    <property type="evidence" value="ECO:0007669"/>
    <property type="project" value="TreeGrafter"/>
</dbReference>
<keyword evidence="7" id="KW-0378">Hydrolase</keyword>
<dbReference type="InterPro" id="IPR010448">
    <property type="entry name" value="Torsin"/>
</dbReference>
<comment type="subcellular location">
    <subcellularLocation>
        <location evidence="4">Cell projection</location>
        <location evidence="4">Growth cone</location>
    </subcellularLocation>
    <subcellularLocation>
        <location evidence="1">Cytoplasmic vesicle membrane</location>
    </subcellularLocation>
    <subcellularLocation>
        <location evidence="2">Endoplasmic reticulum</location>
    </subcellularLocation>
    <subcellularLocation>
        <location evidence="3">Nucleus membrane</location>
        <topology evidence="3">Peripheral membrane protein</topology>
    </subcellularLocation>
    <subcellularLocation>
        <location evidence="17">Synapse</location>
    </subcellularLocation>
</comment>
<dbReference type="AlphaFoldDB" id="A0A087RGX6"/>
<keyword evidence="10" id="KW-0472">Membrane</keyword>
<evidence type="ECO:0000259" key="19">
    <source>
        <dbReference type="Pfam" id="PF21376"/>
    </source>
</evidence>
<keyword evidence="21" id="KW-1185">Reference proteome</keyword>
<protein>
    <recommendedName>
        <fullName evidence="6">Torsin-1A</fullName>
    </recommendedName>
    <alternativeName>
        <fullName evidence="16">Dystonia 1 protein</fullName>
    </alternativeName>
</protein>
<keyword evidence="13" id="KW-0966">Cell projection</keyword>
<evidence type="ECO:0000256" key="11">
    <source>
        <dbReference type="ARBA" id="ARBA00023180"/>
    </source>
</evidence>
<dbReference type="PANTHER" id="PTHR10760:SF15">
    <property type="entry name" value="TORSIN-1A"/>
    <property type="match status" value="1"/>
</dbReference>
<keyword evidence="8" id="KW-0256">Endoplasmic reticulum</keyword>
<evidence type="ECO:0000256" key="16">
    <source>
        <dbReference type="ARBA" id="ARBA00033320"/>
    </source>
</evidence>
<evidence type="ECO:0000256" key="2">
    <source>
        <dbReference type="ARBA" id="ARBA00004240"/>
    </source>
</evidence>
<evidence type="ECO:0000256" key="13">
    <source>
        <dbReference type="ARBA" id="ARBA00023273"/>
    </source>
</evidence>
<dbReference type="GO" id="GO:0030659">
    <property type="term" value="C:cytoplasmic vesicle membrane"/>
    <property type="evidence" value="ECO:0007669"/>
    <property type="project" value="UniProtKB-SubCell"/>
</dbReference>
<dbReference type="GO" id="GO:0016887">
    <property type="term" value="F:ATP hydrolysis activity"/>
    <property type="evidence" value="ECO:0007669"/>
    <property type="project" value="InterPro"/>
</dbReference>
<evidence type="ECO:0000256" key="3">
    <source>
        <dbReference type="ARBA" id="ARBA00004617"/>
    </source>
</evidence>
<evidence type="ECO:0000256" key="12">
    <source>
        <dbReference type="ARBA" id="ARBA00023242"/>
    </source>
</evidence>
<evidence type="ECO:0000256" key="4">
    <source>
        <dbReference type="ARBA" id="ARBA00004624"/>
    </source>
</evidence>
<organism evidence="20 21">
    <name type="scientific">Aptenodytes forsteri</name>
    <name type="common">Emperor penguin</name>
    <dbReference type="NCBI Taxonomy" id="9233"/>
    <lineage>
        <taxon>Eukaryota</taxon>
        <taxon>Metazoa</taxon>
        <taxon>Chordata</taxon>
        <taxon>Craniata</taxon>
        <taxon>Vertebrata</taxon>
        <taxon>Euteleostomi</taxon>
        <taxon>Archelosauria</taxon>
        <taxon>Archosauria</taxon>
        <taxon>Dinosauria</taxon>
        <taxon>Saurischia</taxon>
        <taxon>Theropoda</taxon>
        <taxon>Coelurosauria</taxon>
        <taxon>Aves</taxon>
        <taxon>Neognathae</taxon>
        <taxon>Neoaves</taxon>
        <taxon>Aequornithes</taxon>
        <taxon>Sphenisciformes</taxon>
        <taxon>Spheniscidae</taxon>
        <taxon>Aptenodytes</taxon>
    </lineage>
</organism>
<comment type="subunit">
    <text evidence="15">Homohexamer. Interacts with TOR1B; the interaction may be specific of neural tissues. Interacts (ATP-bound) with TOR1AIP1 and TOR1AIP2; the interactions induce ATPase activity. Interacts with KLHL14; preferentially when ATP-free. Interacts with KLC1 (via TPR repeats); the interaction associates TOR1A with the kinesin oligomeric complex. Interacts with COPS4; the interaction associates TOR1A with the CSN complex. Interacts with SNAPIN; the interaction is direct and associates SNAPIN with the CSN complex. Interacts with STON2. Interacts (ATP-bound) with SYNE3 (via KASH domain); the interaction is required for SYNE3 nuclear envelope localization. Interacts with VIM; the interaction associates TOR1A with the cytoskeleton. Interacts with PLEC. Interacts (ATP-bound) with SLC6A3; regulates SLC6A3 transport to the plasma membrane.</text>
</comment>
<evidence type="ECO:0000256" key="9">
    <source>
        <dbReference type="ARBA" id="ARBA00023018"/>
    </source>
</evidence>
<comment type="similarity">
    <text evidence="5">Belongs to the ClpA/ClpB family. Torsin subfamily.</text>
</comment>
<feature type="non-terminal residue" evidence="20">
    <location>
        <position position="1"/>
    </location>
</feature>
<dbReference type="GO" id="GO:0005788">
    <property type="term" value="C:endoplasmic reticulum lumen"/>
    <property type="evidence" value="ECO:0007669"/>
    <property type="project" value="TreeGrafter"/>
</dbReference>
<keyword evidence="11" id="KW-0325">Glycoprotein</keyword>
<evidence type="ECO:0000256" key="17">
    <source>
        <dbReference type="ARBA" id="ARBA00034103"/>
    </source>
</evidence>
<name>A0A087RGX6_APTFO</name>
<keyword evidence="14" id="KW-0968">Cytoplasmic vesicle</keyword>
<keyword evidence="12" id="KW-0539">Nucleus</keyword>
<reference evidence="20 21" key="1">
    <citation type="submission" date="2014-04" db="EMBL/GenBank/DDBJ databases">
        <title>Genome evolution of avian class.</title>
        <authorList>
            <person name="Zhang G."/>
            <person name="Li C."/>
        </authorList>
    </citation>
    <scope>NUCLEOTIDE SEQUENCE [LARGE SCALE GENOMIC DNA]</scope>
    <source>
        <strain evidence="20">BGI_AS27</strain>
    </source>
</reference>
<dbReference type="GO" id="GO:0034504">
    <property type="term" value="P:protein localization to nucleus"/>
    <property type="evidence" value="ECO:0007669"/>
    <property type="project" value="TreeGrafter"/>
</dbReference>
<evidence type="ECO:0000313" key="20">
    <source>
        <dbReference type="EMBL" id="KFM12730.1"/>
    </source>
</evidence>
<evidence type="ECO:0000256" key="8">
    <source>
        <dbReference type="ARBA" id="ARBA00022824"/>
    </source>
</evidence>
<dbReference type="GO" id="GO:0005524">
    <property type="term" value="F:ATP binding"/>
    <property type="evidence" value="ECO:0007669"/>
    <property type="project" value="InterPro"/>
</dbReference>
<evidence type="ECO:0000256" key="15">
    <source>
        <dbReference type="ARBA" id="ARBA00025909"/>
    </source>
</evidence>
<evidence type="ECO:0000256" key="7">
    <source>
        <dbReference type="ARBA" id="ARBA00022801"/>
    </source>
</evidence>
<dbReference type="EMBL" id="KL226358">
    <property type="protein sequence ID" value="KFM12730.1"/>
    <property type="molecule type" value="Genomic_DNA"/>
</dbReference>
<gene>
    <name evidence="20" type="ORF">AS27_01592</name>
</gene>
<dbReference type="GO" id="GO:0030426">
    <property type="term" value="C:growth cone"/>
    <property type="evidence" value="ECO:0007669"/>
    <property type="project" value="UniProtKB-SubCell"/>
</dbReference>
<evidence type="ECO:0000256" key="14">
    <source>
        <dbReference type="ARBA" id="ARBA00023329"/>
    </source>
</evidence>
<dbReference type="Gene3D" id="3.40.50.300">
    <property type="entry name" value="P-loop containing nucleotide triphosphate hydrolases"/>
    <property type="match status" value="1"/>
</dbReference>
<dbReference type="Pfam" id="PF21376">
    <property type="entry name" value="TOR1A_C"/>
    <property type="match status" value="1"/>
</dbReference>
<evidence type="ECO:0000256" key="5">
    <source>
        <dbReference type="ARBA" id="ARBA00006235"/>
    </source>
</evidence>
<dbReference type="InterPro" id="IPR027417">
    <property type="entry name" value="P-loop_NTPase"/>
</dbReference>
<comment type="catalytic activity">
    <reaction evidence="18">
        <text>ATP + H2O = ADP + phosphate + H(+)</text>
        <dbReference type="Rhea" id="RHEA:13065"/>
        <dbReference type="ChEBI" id="CHEBI:15377"/>
        <dbReference type="ChEBI" id="CHEBI:15378"/>
        <dbReference type="ChEBI" id="CHEBI:30616"/>
        <dbReference type="ChEBI" id="CHEBI:43474"/>
        <dbReference type="ChEBI" id="CHEBI:456216"/>
    </reaction>
</comment>
<feature type="domain" description="Torsin-1A C-terminal" evidence="19">
    <location>
        <begin position="206"/>
        <end position="259"/>
    </location>
</feature>
<dbReference type="STRING" id="9233.A0A087RGX6"/>
<evidence type="ECO:0000256" key="1">
    <source>
        <dbReference type="ARBA" id="ARBA00004156"/>
    </source>
</evidence>
<feature type="non-terminal residue" evidence="20">
    <location>
        <position position="261"/>
    </location>
</feature>
<keyword evidence="9" id="KW-0770">Synapse</keyword>
<evidence type="ECO:0000313" key="21">
    <source>
        <dbReference type="Proteomes" id="UP000053286"/>
    </source>
</evidence>
<evidence type="ECO:0000256" key="10">
    <source>
        <dbReference type="ARBA" id="ARBA00023136"/>
    </source>
</evidence>
<accession>A0A087RGX6</accession>
<evidence type="ECO:0000256" key="18">
    <source>
        <dbReference type="ARBA" id="ARBA00049360"/>
    </source>
</evidence>